<comment type="caution">
    <text evidence="2">The sequence shown here is derived from an EMBL/GenBank/DDBJ whole genome shotgun (WGS) entry which is preliminary data.</text>
</comment>
<keyword evidence="1" id="KW-1133">Transmembrane helix</keyword>
<organism evidence="2 3">
    <name type="scientific">Chlorella vulgaris</name>
    <name type="common">Green alga</name>
    <dbReference type="NCBI Taxonomy" id="3077"/>
    <lineage>
        <taxon>Eukaryota</taxon>
        <taxon>Viridiplantae</taxon>
        <taxon>Chlorophyta</taxon>
        <taxon>core chlorophytes</taxon>
        <taxon>Trebouxiophyceae</taxon>
        <taxon>Chlorellales</taxon>
        <taxon>Chlorellaceae</taxon>
        <taxon>Chlorella clade</taxon>
        <taxon>Chlorella</taxon>
    </lineage>
</organism>
<evidence type="ECO:0008006" key="4">
    <source>
        <dbReference type="Google" id="ProtNLM"/>
    </source>
</evidence>
<dbReference type="AlphaFoldDB" id="A0A9D4TRV3"/>
<evidence type="ECO:0000313" key="3">
    <source>
        <dbReference type="Proteomes" id="UP001055712"/>
    </source>
</evidence>
<dbReference type="EMBL" id="SIDB01000005">
    <property type="protein sequence ID" value="KAI3432829.1"/>
    <property type="molecule type" value="Genomic_DNA"/>
</dbReference>
<reference evidence="2" key="2">
    <citation type="submission" date="2020-11" db="EMBL/GenBank/DDBJ databases">
        <authorList>
            <person name="Cecchin M."/>
            <person name="Marcolungo L."/>
            <person name="Rossato M."/>
            <person name="Girolomoni L."/>
            <person name="Cosentino E."/>
            <person name="Cuine S."/>
            <person name="Li-Beisson Y."/>
            <person name="Delledonne M."/>
            <person name="Ballottari M."/>
        </authorList>
    </citation>
    <scope>NUCLEOTIDE SEQUENCE</scope>
    <source>
        <strain evidence="2">211/11P</strain>
        <tissue evidence="2">Whole cell</tissue>
    </source>
</reference>
<proteinExistence type="predicted"/>
<feature type="transmembrane region" description="Helical" evidence="1">
    <location>
        <begin position="7"/>
        <end position="25"/>
    </location>
</feature>
<protein>
    <recommendedName>
        <fullName evidence="4">Polysaccharide pyruvyl transferase domain-containing protein</fullName>
    </recommendedName>
</protein>
<accession>A0A9D4TRV3</accession>
<sequence>MAGSRRCWPVTALLLGVCFYIVLFTKLSIPFNSNQASPARFTSTSADGINITRCATALSTATPKVLIGWAHSSDLLNPRPSSGLTLQEAQQICTDNCGNLVWALAALRLLDPDTTKVVHIPPPFTTTEPISALLFPEANLLLNISKYDILTSVASYTKYLSSIVSSIDVPVMLIGIGTQVHFSDAGITRTAGGDAEADNADLDKLASQVSLHPEQQHFMQQIDSTGGFTTVRGDFTAAVLTANKLQSSYPLGCPSLFLNHNMQLGAVLRQKWDALLAARSTSLRVAVNLPNIGGDKPFPVELIQLVTERLLKAFPNSVVIMQTPGDEHELTGMHERHGLFLQPSRVRFYYDVDSWVEGLKSCCDLVFGFRIHCTMTGVAAEVPGVLLAPDLRMKELAEAMRIPSVDLFDMKTTETSVGKLDMETFNLFDFLESVDAYKGFDERRQEVAQVYAREFERLGVPLHPGVVAIADGVSGAHT</sequence>
<keyword evidence="1" id="KW-0472">Membrane</keyword>
<reference evidence="2" key="1">
    <citation type="journal article" date="2019" name="Plant J.">
        <title>Chlorella vulgaris genome assembly and annotation reveals the molecular basis for metabolic acclimation to high light conditions.</title>
        <authorList>
            <person name="Cecchin M."/>
            <person name="Marcolungo L."/>
            <person name="Rossato M."/>
            <person name="Girolomoni L."/>
            <person name="Cosentino E."/>
            <person name="Cuine S."/>
            <person name="Li-Beisson Y."/>
            <person name="Delledonne M."/>
            <person name="Ballottari M."/>
        </authorList>
    </citation>
    <scope>NUCLEOTIDE SEQUENCE</scope>
    <source>
        <strain evidence="2">211/11P</strain>
    </source>
</reference>
<name>A0A9D4TRV3_CHLVU</name>
<keyword evidence="3" id="KW-1185">Reference proteome</keyword>
<keyword evidence="1" id="KW-0812">Transmembrane</keyword>
<dbReference type="OrthoDB" id="570834at2759"/>
<evidence type="ECO:0000256" key="1">
    <source>
        <dbReference type="SAM" id="Phobius"/>
    </source>
</evidence>
<gene>
    <name evidence="2" type="ORF">D9Q98_010413</name>
</gene>
<dbReference type="Proteomes" id="UP001055712">
    <property type="component" value="Unassembled WGS sequence"/>
</dbReference>
<evidence type="ECO:0000313" key="2">
    <source>
        <dbReference type="EMBL" id="KAI3432829.1"/>
    </source>
</evidence>